<keyword evidence="2" id="KW-1185">Reference proteome</keyword>
<dbReference type="AlphaFoldDB" id="A0A1H2JIR0"/>
<dbReference type="STRING" id="419479.SAMN04488563_2759"/>
<name>A0A1H2JIR0_9ACTN</name>
<evidence type="ECO:0000313" key="2">
    <source>
        <dbReference type="Proteomes" id="UP000182977"/>
    </source>
</evidence>
<protein>
    <submittedName>
        <fullName evidence="1">Uncharacterized protein</fullName>
    </submittedName>
</protein>
<evidence type="ECO:0000313" key="1">
    <source>
        <dbReference type="EMBL" id="SDU56414.1"/>
    </source>
</evidence>
<dbReference type="EMBL" id="LT629791">
    <property type="protein sequence ID" value="SDU56414.1"/>
    <property type="molecule type" value="Genomic_DNA"/>
</dbReference>
<organism evidence="1 2">
    <name type="scientific">Jiangella alkaliphila</name>
    <dbReference type="NCBI Taxonomy" id="419479"/>
    <lineage>
        <taxon>Bacteria</taxon>
        <taxon>Bacillati</taxon>
        <taxon>Actinomycetota</taxon>
        <taxon>Actinomycetes</taxon>
        <taxon>Jiangellales</taxon>
        <taxon>Jiangellaceae</taxon>
        <taxon>Jiangella</taxon>
    </lineage>
</organism>
<proteinExistence type="predicted"/>
<accession>A0A1H2JIR0</accession>
<dbReference type="Proteomes" id="UP000182977">
    <property type="component" value="Chromosome I"/>
</dbReference>
<sequence>MIRPRTMRIVPPNEIDPPTVQAAGDRLVAVAPEADYALPDVYGPDLDGMRSEESVTDARVKAVEVLHVLRDRADHQGRLDLAAYNEYKDI</sequence>
<gene>
    <name evidence="1" type="ORF">SAMN04488563_2759</name>
</gene>
<reference evidence="2" key="1">
    <citation type="submission" date="2016-10" db="EMBL/GenBank/DDBJ databases">
        <authorList>
            <person name="Varghese N."/>
            <person name="Submissions S."/>
        </authorList>
    </citation>
    <scope>NUCLEOTIDE SEQUENCE [LARGE SCALE GENOMIC DNA]</scope>
    <source>
        <strain evidence="2">DSM 45079</strain>
    </source>
</reference>